<accession>A0ABV0BZI7</accession>
<gene>
    <name evidence="1" type="ORF">ABE541_22020</name>
</gene>
<evidence type="ECO:0000313" key="1">
    <source>
        <dbReference type="EMBL" id="MEN5379960.1"/>
    </source>
</evidence>
<dbReference type="Gene3D" id="3.30.530.20">
    <property type="match status" value="1"/>
</dbReference>
<sequence>MPKIEIMTIINAPIALCFDLARSIDLHTISTSKTNEKAIGGRTQGLIELNEYVTWQATHFGIRQILTSKITAFERPYYFVDEQISGAFKSLYHEHIFEQDGEKVIMKDIFTFQSPMGIFGRLFNKLILTAYLRKFLMTRNSMIKEFAETDKWKRLI</sequence>
<dbReference type="SUPFAM" id="SSF55961">
    <property type="entry name" value="Bet v1-like"/>
    <property type="match status" value="1"/>
</dbReference>
<dbReference type="Proteomes" id="UP001409291">
    <property type="component" value="Unassembled WGS sequence"/>
</dbReference>
<organism evidence="1 2">
    <name type="scientific">Sphingobacterium kitahiroshimense</name>
    <dbReference type="NCBI Taxonomy" id="470446"/>
    <lineage>
        <taxon>Bacteria</taxon>
        <taxon>Pseudomonadati</taxon>
        <taxon>Bacteroidota</taxon>
        <taxon>Sphingobacteriia</taxon>
        <taxon>Sphingobacteriales</taxon>
        <taxon>Sphingobacteriaceae</taxon>
        <taxon>Sphingobacterium</taxon>
    </lineage>
</organism>
<comment type="caution">
    <text evidence="1">The sequence shown here is derived from an EMBL/GenBank/DDBJ whole genome shotgun (WGS) entry which is preliminary data.</text>
</comment>
<evidence type="ECO:0000313" key="2">
    <source>
        <dbReference type="Proteomes" id="UP001409291"/>
    </source>
</evidence>
<dbReference type="RefSeq" id="WP_346582817.1">
    <property type="nucleotide sequence ID" value="NZ_JBDJNQ010000013.1"/>
</dbReference>
<dbReference type="EMBL" id="JBDJNQ010000013">
    <property type="protein sequence ID" value="MEN5379960.1"/>
    <property type="molecule type" value="Genomic_DNA"/>
</dbReference>
<dbReference type="InterPro" id="IPR023393">
    <property type="entry name" value="START-like_dom_sf"/>
</dbReference>
<proteinExistence type="predicted"/>
<keyword evidence="2" id="KW-1185">Reference proteome</keyword>
<name>A0ABV0BZI7_9SPHI</name>
<dbReference type="CDD" id="cd07820">
    <property type="entry name" value="SRPBCC_3"/>
    <property type="match status" value="1"/>
</dbReference>
<reference evidence="1 2" key="1">
    <citation type="submission" date="2024-04" db="EMBL/GenBank/DDBJ databases">
        <title>WGS of bacteria from Torrens River.</title>
        <authorList>
            <person name="Wyrsch E.R."/>
            <person name="Drigo B."/>
        </authorList>
    </citation>
    <scope>NUCLEOTIDE SEQUENCE [LARGE SCALE GENOMIC DNA]</scope>
    <source>
        <strain evidence="1 2">TWI391</strain>
    </source>
</reference>
<protein>
    <submittedName>
        <fullName evidence="1">SRPBCC family protein</fullName>
    </submittedName>
</protein>